<name>K9VC92_9CYAN</name>
<evidence type="ECO:0000256" key="2">
    <source>
        <dbReference type="ARBA" id="ARBA00022738"/>
    </source>
</evidence>
<evidence type="ECO:0000256" key="1">
    <source>
        <dbReference type="ARBA" id="ARBA00022549"/>
    </source>
</evidence>
<dbReference type="Gene3D" id="1.25.10.10">
    <property type="entry name" value="Leucine-rich Repeat Variant"/>
    <property type="match status" value="3"/>
</dbReference>
<dbReference type="GO" id="GO:0016829">
    <property type="term" value="F:lyase activity"/>
    <property type="evidence" value="ECO:0007669"/>
    <property type="project" value="UniProtKB-KW"/>
</dbReference>
<dbReference type="EMBL" id="CP003614">
    <property type="protein sequence ID" value="AFZ05788.1"/>
    <property type="molecule type" value="Genomic_DNA"/>
</dbReference>
<dbReference type="PANTHER" id="PTHR12697:SF5">
    <property type="entry name" value="DEOXYHYPUSINE HYDROXYLASE"/>
    <property type="match status" value="1"/>
</dbReference>
<dbReference type="SUPFAM" id="SSF48371">
    <property type="entry name" value="ARM repeat"/>
    <property type="match status" value="2"/>
</dbReference>
<dbReference type="InterPro" id="IPR011989">
    <property type="entry name" value="ARM-like"/>
</dbReference>
<keyword evidence="2" id="KW-0605">Phycobilisome</keyword>
<dbReference type="AlphaFoldDB" id="K9VC92"/>
<dbReference type="HOGENOM" id="CLU_052019_0_0_3"/>
<dbReference type="GO" id="GO:0030089">
    <property type="term" value="C:phycobilisome"/>
    <property type="evidence" value="ECO:0007669"/>
    <property type="project" value="UniProtKB-KW"/>
</dbReference>
<dbReference type="Proteomes" id="UP000010478">
    <property type="component" value="Chromosome"/>
</dbReference>
<dbReference type="PANTHER" id="PTHR12697">
    <property type="entry name" value="PBS LYASE HEAT-LIKE PROTEIN"/>
    <property type="match status" value="1"/>
</dbReference>
<dbReference type="GO" id="GO:0016491">
    <property type="term" value="F:oxidoreductase activity"/>
    <property type="evidence" value="ECO:0007669"/>
    <property type="project" value="TreeGrafter"/>
</dbReference>
<dbReference type="InterPro" id="IPR004155">
    <property type="entry name" value="PBS_lyase_HEAT"/>
</dbReference>
<dbReference type="OrthoDB" id="5512944at2"/>
<keyword evidence="4" id="KW-1185">Reference proteome</keyword>
<evidence type="ECO:0000313" key="3">
    <source>
        <dbReference type="EMBL" id="AFZ05788.1"/>
    </source>
</evidence>
<organism evidence="3 4">
    <name type="scientific">Phormidium nigroviride PCC 7112</name>
    <dbReference type="NCBI Taxonomy" id="179408"/>
    <lineage>
        <taxon>Bacteria</taxon>
        <taxon>Bacillati</taxon>
        <taxon>Cyanobacteriota</taxon>
        <taxon>Cyanophyceae</taxon>
        <taxon>Oscillatoriophycideae</taxon>
        <taxon>Oscillatoriales</taxon>
        <taxon>Oscillatoriaceae</taxon>
        <taxon>Phormidium</taxon>
    </lineage>
</organism>
<dbReference type="InterPro" id="IPR016024">
    <property type="entry name" value="ARM-type_fold"/>
</dbReference>
<keyword evidence="3" id="KW-0456">Lyase</keyword>
<keyword evidence="1" id="KW-0042">Antenna complex</keyword>
<dbReference type="RefSeq" id="WP_015175112.1">
    <property type="nucleotide sequence ID" value="NC_019729.1"/>
</dbReference>
<evidence type="ECO:0000313" key="4">
    <source>
        <dbReference type="Proteomes" id="UP000010478"/>
    </source>
</evidence>
<protein>
    <submittedName>
        <fullName evidence="3">PBS lyase HEAT domain protein repeat-containing protein</fullName>
    </submittedName>
</protein>
<gene>
    <name evidence="3" type="ORF">Osc7112_1244</name>
</gene>
<reference evidence="3 4" key="1">
    <citation type="submission" date="2012-05" db="EMBL/GenBank/DDBJ databases">
        <title>Finished chromosome of genome of Oscillatoria sp. PCC 7112.</title>
        <authorList>
            <consortium name="US DOE Joint Genome Institute"/>
            <person name="Gugger M."/>
            <person name="Coursin T."/>
            <person name="Rippka R."/>
            <person name="Tandeau De Marsac N."/>
            <person name="Huntemann M."/>
            <person name="Wei C.-L."/>
            <person name="Han J."/>
            <person name="Detter J.C."/>
            <person name="Han C."/>
            <person name="Tapia R."/>
            <person name="Davenport K."/>
            <person name="Daligault H."/>
            <person name="Erkkila T."/>
            <person name="Gu W."/>
            <person name="Munk A.C.C."/>
            <person name="Teshima H."/>
            <person name="Xu Y."/>
            <person name="Chain P."/>
            <person name="Chen A."/>
            <person name="Krypides N."/>
            <person name="Mavromatis K."/>
            <person name="Markowitz V."/>
            <person name="Szeto E."/>
            <person name="Ivanova N."/>
            <person name="Mikhailova N."/>
            <person name="Ovchinnikova G."/>
            <person name="Pagani I."/>
            <person name="Pati A."/>
            <person name="Goodwin L."/>
            <person name="Peters L."/>
            <person name="Pitluck S."/>
            <person name="Woyke T."/>
            <person name="Kerfeld C."/>
        </authorList>
    </citation>
    <scope>NUCLEOTIDE SEQUENCE [LARGE SCALE GENOMIC DNA]</scope>
    <source>
        <strain evidence="3 4">PCC 7112</strain>
    </source>
</reference>
<sequence length="438" mass="47847">MYNFLQKAQVAADRQNWPLLVECLQQVTADGSKPQEQDILEQAVSLAIQALEWGDFQDRWEIAKVLPNLGNGAIAPLIAVLEDEDADTEPRWFAARILGKFVKRSYPVGNRPEVIQALVELVKNSDEELSQIAAETLGNFGPTAIESLATLLLQEDSRQFATAALAQIRRTETIAPLLSVVGDSQVAVRAHAIEALSSFHDSRIPPVLVAALKDPATAVRKEAVRALGVRAYLDAEFDLVNLLKPLLSDIRLEVCQQAAIAIGRVKTDAAAAALFELLRSPTTPVELQIETVRALSWMETATALAYLHQTLITEFININSTVYQEIITVLGRVEKPELKAAAAEIMIDLLKTDHPAVQEAVSKKSLALGLGKLGDMRGLDALISMLGDADSSVRLHCMAALKQLGAAEVRQKLENLVKQESLEPRLKQGIAIALQEWQ</sequence>
<dbReference type="Pfam" id="PF13646">
    <property type="entry name" value="HEAT_2"/>
    <property type="match status" value="2"/>
</dbReference>
<dbReference type="eggNOG" id="COG1413">
    <property type="taxonomic scope" value="Bacteria"/>
</dbReference>
<dbReference type="SMART" id="SM00567">
    <property type="entry name" value="EZ_HEAT"/>
    <property type="match status" value="7"/>
</dbReference>
<dbReference type="STRING" id="179408.Osc7112_1244"/>
<proteinExistence type="predicted"/>
<dbReference type="KEGG" id="oni:Osc7112_1244"/>
<accession>K9VC92</accession>